<evidence type="ECO:0000313" key="2">
    <source>
        <dbReference type="EMBL" id="QOW21730.1"/>
    </source>
</evidence>
<dbReference type="Pfam" id="PF09361">
    <property type="entry name" value="Phasin_2"/>
    <property type="match status" value="1"/>
</dbReference>
<dbReference type="RefSeq" id="WP_194034288.1">
    <property type="nucleotide sequence ID" value="NZ_CP063657.1"/>
</dbReference>
<sequence>MYTQFNEQFAAATREFADAVAQVNRLAIESTESIFALQLAAIQDRANATFAFLGEAAEVRDADGMKNIWPKGVQVARENLERGVAVTQKVMEHSSKANEQIADISKSQLASAAKTAQSSAEQVANAVNEKTQSFAKNASKASKAK</sequence>
<proteinExistence type="predicted"/>
<name>A0A7S6UK42_9GAMM</name>
<keyword evidence="3" id="KW-1185">Reference proteome</keyword>
<reference evidence="2 3" key="1">
    <citation type="submission" date="2020-10" db="EMBL/GenBank/DDBJ databases">
        <title>complete genome sequencing of Lysobacter sp. H23M41.</title>
        <authorList>
            <person name="Bae J.-W."/>
            <person name="Lee S.-Y."/>
        </authorList>
    </citation>
    <scope>NUCLEOTIDE SEQUENCE [LARGE SCALE GENOMIC DNA]</scope>
    <source>
        <strain evidence="2 3">H23M41</strain>
    </source>
</reference>
<dbReference type="Proteomes" id="UP000593932">
    <property type="component" value="Chromosome"/>
</dbReference>
<dbReference type="EMBL" id="CP063657">
    <property type="protein sequence ID" value="QOW21730.1"/>
    <property type="molecule type" value="Genomic_DNA"/>
</dbReference>
<evidence type="ECO:0000313" key="3">
    <source>
        <dbReference type="Proteomes" id="UP000593932"/>
    </source>
</evidence>
<gene>
    <name evidence="2" type="ORF">INQ42_10935</name>
</gene>
<dbReference type="InterPro" id="IPR018968">
    <property type="entry name" value="Phasin"/>
</dbReference>
<protein>
    <submittedName>
        <fullName evidence="2">Phasin family protein</fullName>
    </submittedName>
</protein>
<evidence type="ECO:0000259" key="1">
    <source>
        <dbReference type="Pfam" id="PF09361"/>
    </source>
</evidence>
<accession>A0A7S6UK42</accession>
<organism evidence="2 3">
    <name type="scientific">Novilysobacter avium</name>
    <dbReference type="NCBI Taxonomy" id="2781023"/>
    <lineage>
        <taxon>Bacteria</taxon>
        <taxon>Pseudomonadati</taxon>
        <taxon>Pseudomonadota</taxon>
        <taxon>Gammaproteobacteria</taxon>
        <taxon>Lysobacterales</taxon>
        <taxon>Lysobacteraceae</taxon>
        <taxon>Novilysobacter</taxon>
    </lineage>
</organism>
<feature type="domain" description="Phasin" evidence="1">
    <location>
        <begin position="7"/>
        <end position="108"/>
    </location>
</feature>